<dbReference type="GO" id="GO:0051301">
    <property type="term" value="P:cell division"/>
    <property type="evidence" value="ECO:0007669"/>
    <property type="project" value="UniProtKB-KW"/>
</dbReference>
<comment type="caution">
    <text evidence="4">The sequence shown here is derived from an EMBL/GenBank/DDBJ whole genome shotgun (WGS) entry which is preliminary data.</text>
</comment>
<evidence type="ECO:0000256" key="1">
    <source>
        <dbReference type="SAM" id="Coils"/>
    </source>
</evidence>
<keyword evidence="3" id="KW-0472">Membrane</keyword>
<dbReference type="InterPro" id="IPR007060">
    <property type="entry name" value="FtsL/DivIC"/>
</dbReference>
<keyword evidence="5" id="KW-1185">Reference proteome</keyword>
<dbReference type="AlphaFoldDB" id="A0A4R6V374"/>
<evidence type="ECO:0000256" key="3">
    <source>
        <dbReference type="SAM" id="Phobius"/>
    </source>
</evidence>
<dbReference type="EMBL" id="SNYN01000001">
    <property type="protein sequence ID" value="TDQ54845.1"/>
    <property type="molecule type" value="Genomic_DNA"/>
</dbReference>
<accession>A0A4R6V374</accession>
<dbReference type="Proteomes" id="UP000295281">
    <property type="component" value="Unassembled WGS sequence"/>
</dbReference>
<name>A0A4R6V374_9ACTN</name>
<dbReference type="Pfam" id="PF04977">
    <property type="entry name" value="DivIC"/>
    <property type="match status" value="1"/>
</dbReference>
<organism evidence="4 5">
    <name type="scientific">Actinorugispora endophytica</name>
    <dbReference type="NCBI Taxonomy" id="1605990"/>
    <lineage>
        <taxon>Bacteria</taxon>
        <taxon>Bacillati</taxon>
        <taxon>Actinomycetota</taxon>
        <taxon>Actinomycetes</taxon>
        <taxon>Streptosporangiales</taxon>
        <taxon>Nocardiopsidaceae</taxon>
        <taxon>Actinorugispora</taxon>
    </lineage>
</organism>
<keyword evidence="4" id="KW-0132">Cell division</keyword>
<evidence type="ECO:0000313" key="4">
    <source>
        <dbReference type="EMBL" id="TDQ54845.1"/>
    </source>
</evidence>
<feature type="coiled-coil region" evidence="1">
    <location>
        <begin position="95"/>
        <end position="122"/>
    </location>
</feature>
<protein>
    <submittedName>
        <fullName evidence="4">Cell division protein FtsB</fullName>
    </submittedName>
</protein>
<dbReference type="RefSeq" id="WP_243742254.1">
    <property type="nucleotide sequence ID" value="NZ_SNYN01000001.1"/>
</dbReference>
<keyword evidence="3" id="KW-0812">Transmembrane</keyword>
<proteinExistence type="predicted"/>
<evidence type="ECO:0000256" key="2">
    <source>
        <dbReference type="SAM" id="MobiDB-lite"/>
    </source>
</evidence>
<keyword evidence="4" id="KW-0131">Cell cycle</keyword>
<feature type="transmembrane region" description="Helical" evidence="3">
    <location>
        <begin position="74"/>
        <end position="92"/>
    </location>
</feature>
<reference evidence="4 5" key="1">
    <citation type="submission" date="2019-03" db="EMBL/GenBank/DDBJ databases">
        <title>Genomic Encyclopedia of Type Strains, Phase IV (KMG-IV): sequencing the most valuable type-strain genomes for metagenomic binning, comparative biology and taxonomic classification.</title>
        <authorList>
            <person name="Goeker M."/>
        </authorList>
    </citation>
    <scope>NUCLEOTIDE SEQUENCE [LARGE SCALE GENOMIC DNA]</scope>
    <source>
        <strain evidence="4 5">DSM 46770</strain>
    </source>
</reference>
<evidence type="ECO:0000313" key="5">
    <source>
        <dbReference type="Proteomes" id="UP000295281"/>
    </source>
</evidence>
<keyword evidence="3" id="KW-1133">Transmembrane helix</keyword>
<gene>
    <name evidence="4" type="ORF">EV190_101162</name>
</gene>
<feature type="region of interest" description="Disordered" evidence="2">
    <location>
        <begin position="1"/>
        <end position="66"/>
    </location>
</feature>
<keyword evidence="1" id="KW-0175">Coiled coil</keyword>
<sequence length="189" mass="20090">MAGASEPPKDRRPRAGTGPSASGAAERPAGSSAKGAGKDAAKGRPAGNAPKAAPRPRAGTGSRPSVRPALTSRAAVLALLVCVIALSLAYPLREYVAQRSEIAQLQDQRARTQETVEELSQRYEELQDPAYIEREARSRLHYRYPGEQAYVVIGGEAPETPEDSAPADPWFTQLWKSVLEADEAGTPSG</sequence>